<dbReference type="InterPro" id="IPR036911">
    <property type="entry name" value="ICAT_sf"/>
</dbReference>
<evidence type="ECO:0000313" key="4">
    <source>
        <dbReference type="Proteomes" id="UP000887569"/>
    </source>
</evidence>
<dbReference type="PANTHER" id="PTHR16505:SF8">
    <property type="entry name" value="PROTEIN LZIC"/>
    <property type="match status" value="1"/>
</dbReference>
<dbReference type="InterPro" id="IPR009428">
    <property type="entry name" value="ICAT_dom"/>
</dbReference>
<keyword evidence="2" id="KW-0175">Coiled coil</keyword>
<name>A0A915AKE1_PARUN</name>
<evidence type="ECO:0000259" key="3">
    <source>
        <dbReference type="Pfam" id="PF06384"/>
    </source>
</evidence>
<evidence type="ECO:0000313" key="5">
    <source>
        <dbReference type="WBParaSite" id="PgR009X_g242_t01"/>
    </source>
</evidence>
<dbReference type="Proteomes" id="UP000887569">
    <property type="component" value="Unplaced"/>
</dbReference>
<comment type="similarity">
    <text evidence="1">Belongs to the CTNNBIP1 family.</text>
</comment>
<dbReference type="InterPro" id="IPR040065">
    <property type="entry name" value="LZIC"/>
</dbReference>
<accession>A0A915AKE1</accession>
<dbReference type="Pfam" id="PF06384">
    <property type="entry name" value="ICAT"/>
    <property type="match status" value="1"/>
</dbReference>
<dbReference type="PANTHER" id="PTHR16505">
    <property type="entry name" value="PROTEIN LZIC"/>
    <property type="match status" value="1"/>
</dbReference>
<feature type="domain" description="Beta-catenin-interacting ICAT" evidence="3">
    <location>
        <begin position="111"/>
        <end position="174"/>
    </location>
</feature>
<dbReference type="SUPFAM" id="SSF81730">
    <property type="entry name" value="beta-catenin-interacting protein ICAT"/>
    <property type="match status" value="1"/>
</dbReference>
<keyword evidence="4" id="KW-1185">Reference proteome</keyword>
<proteinExistence type="inferred from homology"/>
<dbReference type="WBParaSite" id="PgR009X_g242_t01">
    <property type="protein sequence ID" value="PgR009X_g242_t01"/>
    <property type="gene ID" value="PgR009X_g242"/>
</dbReference>
<evidence type="ECO:0000256" key="1">
    <source>
        <dbReference type="ARBA" id="ARBA00006505"/>
    </source>
</evidence>
<sequence>MNDEDRKLISNVQEQLHRLMTQLADIEQEKASLDIEEYTEMKNDTMEQLKDLGETLDRMQCGDVTLTDQLTATRIAIRAAISEAFKTPEIVAIFAKKQPALLRQKLMQVDTEFHLHKISEEVHNARKAEILYALLKMGAELSREEEDFLSNYSKIPSANFELTSEQKICNESLLNVSM</sequence>
<dbReference type="AlphaFoldDB" id="A0A915AKE1"/>
<evidence type="ECO:0000256" key="2">
    <source>
        <dbReference type="SAM" id="Coils"/>
    </source>
</evidence>
<protein>
    <submittedName>
        <fullName evidence="5">Beta-catenin-interacting ICAT domain-containing protein</fullName>
    </submittedName>
</protein>
<feature type="coiled-coil region" evidence="2">
    <location>
        <begin position="9"/>
        <end position="55"/>
    </location>
</feature>
<dbReference type="Gene3D" id="1.10.10.490">
    <property type="entry name" value="Beta-catenin-interacting ICAT"/>
    <property type="match status" value="1"/>
</dbReference>
<organism evidence="4 5">
    <name type="scientific">Parascaris univalens</name>
    <name type="common">Nematode worm</name>
    <dbReference type="NCBI Taxonomy" id="6257"/>
    <lineage>
        <taxon>Eukaryota</taxon>
        <taxon>Metazoa</taxon>
        <taxon>Ecdysozoa</taxon>
        <taxon>Nematoda</taxon>
        <taxon>Chromadorea</taxon>
        <taxon>Rhabditida</taxon>
        <taxon>Spirurina</taxon>
        <taxon>Ascaridomorpha</taxon>
        <taxon>Ascaridoidea</taxon>
        <taxon>Ascarididae</taxon>
        <taxon>Parascaris</taxon>
    </lineage>
</organism>
<dbReference type="GO" id="GO:0008013">
    <property type="term" value="F:beta-catenin binding"/>
    <property type="evidence" value="ECO:0007669"/>
    <property type="project" value="InterPro"/>
</dbReference>
<reference evidence="5" key="1">
    <citation type="submission" date="2022-11" db="UniProtKB">
        <authorList>
            <consortium name="WormBaseParasite"/>
        </authorList>
    </citation>
    <scope>IDENTIFICATION</scope>
</reference>